<name>A0AAE3NAN0_9BURK</name>
<dbReference type="Proteomes" id="UP001212602">
    <property type="component" value="Unassembled WGS sequence"/>
</dbReference>
<feature type="compositionally biased region" description="Basic and acidic residues" evidence="1">
    <location>
        <begin position="60"/>
        <end position="70"/>
    </location>
</feature>
<sequence length="98" mass="11318">MLDHLFKPNPNAYLKRAEVMLTEANMARMEHQAAAEHHGALAQMYAERVARLERELYGSRPMPWHDEVKPPVELPQDAAPSEKVRHYPFGSERRAERG</sequence>
<dbReference type="EMBL" id="JAQIPB010000006">
    <property type="protein sequence ID" value="MDA7417386.1"/>
    <property type="molecule type" value="Genomic_DNA"/>
</dbReference>
<proteinExistence type="predicted"/>
<accession>A0AAE3NAN0</accession>
<dbReference type="AlphaFoldDB" id="A0AAE3NAN0"/>
<reference evidence="2" key="1">
    <citation type="submission" date="2023-01" db="EMBL/GenBank/DDBJ databases">
        <title>Xenophilus mangrovi sp. nov., isolated from soil of Mangrove nature reserve.</title>
        <authorList>
            <person name="Xu S."/>
            <person name="Liu Z."/>
            <person name="Xu Y."/>
        </authorList>
    </citation>
    <scope>NUCLEOTIDE SEQUENCE</scope>
    <source>
        <strain evidence="2">YW8</strain>
    </source>
</reference>
<evidence type="ECO:0000313" key="3">
    <source>
        <dbReference type="Proteomes" id="UP001212602"/>
    </source>
</evidence>
<gene>
    <name evidence="2" type="ORF">PGB34_13535</name>
</gene>
<evidence type="ECO:0000313" key="2">
    <source>
        <dbReference type="EMBL" id="MDA7417386.1"/>
    </source>
</evidence>
<feature type="compositionally biased region" description="Basic and acidic residues" evidence="1">
    <location>
        <begin position="80"/>
        <end position="98"/>
    </location>
</feature>
<comment type="caution">
    <text evidence="2">The sequence shown here is derived from an EMBL/GenBank/DDBJ whole genome shotgun (WGS) entry which is preliminary data.</text>
</comment>
<keyword evidence="3" id="KW-1185">Reference proteome</keyword>
<organism evidence="2 3">
    <name type="scientific">Xenophilus arseniciresistens</name>
    <dbReference type="NCBI Taxonomy" id="1283306"/>
    <lineage>
        <taxon>Bacteria</taxon>
        <taxon>Pseudomonadati</taxon>
        <taxon>Pseudomonadota</taxon>
        <taxon>Betaproteobacteria</taxon>
        <taxon>Burkholderiales</taxon>
        <taxon>Comamonadaceae</taxon>
        <taxon>Xenophilus</taxon>
    </lineage>
</organism>
<feature type="region of interest" description="Disordered" evidence="1">
    <location>
        <begin position="60"/>
        <end position="98"/>
    </location>
</feature>
<protein>
    <submittedName>
        <fullName evidence="2">Uncharacterized protein</fullName>
    </submittedName>
</protein>
<evidence type="ECO:0000256" key="1">
    <source>
        <dbReference type="SAM" id="MobiDB-lite"/>
    </source>
</evidence>